<organism evidence="2 3">
    <name type="scientific">Lineolata rhizophorae</name>
    <dbReference type="NCBI Taxonomy" id="578093"/>
    <lineage>
        <taxon>Eukaryota</taxon>
        <taxon>Fungi</taxon>
        <taxon>Dikarya</taxon>
        <taxon>Ascomycota</taxon>
        <taxon>Pezizomycotina</taxon>
        <taxon>Dothideomycetes</taxon>
        <taxon>Dothideomycetes incertae sedis</taxon>
        <taxon>Lineolatales</taxon>
        <taxon>Lineolataceae</taxon>
        <taxon>Lineolata</taxon>
    </lineage>
</organism>
<accession>A0A6A6NYT2</accession>
<keyword evidence="3" id="KW-1185">Reference proteome</keyword>
<protein>
    <submittedName>
        <fullName evidence="2">Uncharacterized protein</fullName>
    </submittedName>
</protein>
<dbReference type="AlphaFoldDB" id="A0A6A6NYT2"/>
<gene>
    <name evidence="2" type="ORF">BDY21DRAFT_39863</name>
</gene>
<evidence type="ECO:0000313" key="2">
    <source>
        <dbReference type="EMBL" id="KAF2456632.1"/>
    </source>
</evidence>
<dbReference type="Proteomes" id="UP000799766">
    <property type="component" value="Unassembled WGS sequence"/>
</dbReference>
<evidence type="ECO:0000313" key="3">
    <source>
        <dbReference type="Proteomes" id="UP000799766"/>
    </source>
</evidence>
<evidence type="ECO:0000256" key="1">
    <source>
        <dbReference type="SAM" id="MobiDB-lite"/>
    </source>
</evidence>
<dbReference type="EMBL" id="MU001682">
    <property type="protein sequence ID" value="KAF2456632.1"/>
    <property type="molecule type" value="Genomic_DNA"/>
</dbReference>
<name>A0A6A6NYT2_9PEZI</name>
<proteinExistence type="predicted"/>
<feature type="region of interest" description="Disordered" evidence="1">
    <location>
        <begin position="288"/>
        <end position="310"/>
    </location>
</feature>
<sequence>MTDGIKARVDFDDIYQSGHAMEKHMILQHPVTDRWYILRCQHMHFGLKPVVGAMRHLVGGEHGPSATRADAIRILGIGVENCNSDKSKRNNNIFREALENGYKPFKAKGSTSRRLTKLPYTVVESESPIAKIHTGDIYQAYLSTSAGWHAIVVQTVNRLDSVGLSASLSDTRLTEHIPRCYYFNRHTKEILGWQQGYEDGGPDMKRRILPVMYPGEQCIPVDGEFGLPRDARFLWISADSVRFPDLESADSDSVSGCKSARELRSRIARCREDRLGQDHGFPAAIAATDGKAAQEDTNIGERNVKGMRVS</sequence>
<reference evidence="2" key="1">
    <citation type="journal article" date="2020" name="Stud. Mycol.">
        <title>101 Dothideomycetes genomes: a test case for predicting lifestyles and emergence of pathogens.</title>
        <authorList>
            <person name="Haridas S."/>
            <person name="Albert R."/>
            <person name="Binder M."/>
            <person name="Bloem J."/>
            <person name="Labutti K."/>
            <person name="Salamov A."/>
            <person name="Andreopoulos B."/>
            <person name="Baker S."/>
            <person name="Barry K."/>
            <person name="Bills G."/>
            <person name="Bluhm B."/>
            <person name="Cannon C."/>
            <person name="Castanera R."/>
            <person name="Culley D."/>
            <person name="Daum C."/>
            <person name="Ezra D."/>
            <person name="Gonzalez J."/>
            <person name="Henrissat B."/>
            <person name="Kuo A."/>
            <person name="Liang C."/>
            <person name="Lipzen A."/>
            <person name="Lutzoni F."/>
            <person name="Magnuson J."/>
            <person name="Mondo S."/>
            <person name="Nolan M."/>
            <person name="Ohm R."/>
            <person name="Pangilinan J."/>
            <person name="Park H.-J."/>
            <person name="Ramirez L."/>
            <person name="Alfaro M."/>
            <person name="Sun H."/>
            <person name="Tritt A."/>
            <person name="Yoshinaga Y."/>
            <person name="Zwiers L.-H."/>
            <person name="Turgeon B."/>
            <person name="Goodwin S."/>
            <person name="Spatafora J."/>
            <person name="Crous P."/>
            <person name="Grigoriev I."/>
        </authorList>
    </citation>
    <scope>NUCLEOTIDE SEQUENCE</scope>
    <source>
        <strain evidence="2">ATCC 16933</strain>
    </source>
</reference>
<dbReference type="OrthoDB" id="4835412at2759"/>